<evidence type="ECO:0000313" key="2">
    <source>
        <dbReference type="Proteomes" id="UP001054837"/>
    </source>
</evidence>
<proteinExistence type="predicted"/>
<dbReference type="EMBL" id="BPLQ01015287">
    <property type="protein sequence ID" value="GIY87059.1"/>
    <property type="molecule type" value="Genomic_DNA"/>
</dbReference>
<organism evidence="1 2">
    <name type="scientific">Caerostris darwini</name>
    <dbReference type="NCBI Taxonomy" id="1538125"/>
    <lineage>
        <taxon>Eukaryota</taxon>
        <taxon>Metazoa</taxon>
        <taxon>Ecdysozoa</taxon>
        <taxon>Arthropoda</taxon>
        <taxon>Chelicerata</taxon>
        <taxon>Arachnida</taxon>
        <taxon>Araneae</taxon>
        <taxon>Araneomorphae</taxon>
        <taxon>Entelegynae</taxon>
        <taxon>Araneoidea</taxon>
        <taxon>Araneidae</taxon>
        <taxon>Caerostris</taxon>
    </lineage>
</organism>
<protein>
    <submittedName>
        <fullName evidence="1">Uncharacterized protein</fullName>
    </submittedName>
</protein>
<keyword evidence="2" id="KW-1185">Reference proteome</keyword>
<dbReference type="Proteomes" id="UP001054837">
    <property type="component" value="Unassembled WGS sequence"/>
</dbReference>
<evidence type="ECO:0000313" key="1">
    <source>
        <dbReference type="EMBL" id="GIY87059.1"/>
    </source>
</evidence>
<accession>A0AAV4WZ95</accession>
<reference evidence="1 2" key="1">
    <citation type="submission" date="2021-06" db="EMBL/GenBank/DDBJ databases">
        <title>Caerostris darwini draft genome.</title>
        <authorList>
            <person name="Kono N."/>
            <person name="Arakawa K."/>
        </authorList>
    </citation>
    <scope>NUCLEOTIDE SEQUENCE [LARGE SCALE GENOMIC DNA]</scope>
</reference>
<name>A0AAV4WZ95_9ARAC</name>
<gene>
    <name evidence="1" type="ORF">CDAR_92281</name>
</gene>
<sequence>MNLARKPYLADIEIRTTNHIVDLVSKILSMSFNSNWRAGIESYMKTCVMSSARAGWRDSRFYCKSEDRFIRMIYCSKRRCIFRYKE</sequence>
<dbReference type="AlphaFoldDB" id="A0AAV4WZ95"/>
<comment type="caution">
    <text evidence="1">The sequence shown here is derived from an EMBL/GenBank/DDBJ whole genome shotgun (WGS) entry which is preliminary data.</text>
</comment>